<feature type="transmembrane region" description="Helical" evidence="6">
    <location>
        <begin position="36"/>
        <end position="57"/>
    </location>
</feature>
<dbReference type="InterPro" id="IPR025966">
    <property type="entry name" value="OppC_N"/>
</dbReference>
<feature type="domain" description="ABC transmembrane type-1" evidence="7">
    <location>
        <begin position="97"/>
        <end position="288"/>
    </location>
</feature>
<keyword evidence="9" id="KW-1185">Reference proteome</keyword>
<organism evidence="8 9">
    <name type="scientific">Tissierella simiarum</name>
    <dbReference type="NCBI Taxonomy" id="2841534"/>
    <lineage>
        <taxon>Bacteria</taxon>
        <taxon>Bacillati</taxon>
        <taxon>Bacillota</taxon>
        <taxon>Tissierellia</taxon>
        <taxon>Tissierellales</taxon>
        <taxon>Tissierellaceae</taxon>
        <taxon>Tissierella</taxon>
    </lineage>
</organism>
<gene>
    <name evidence="8" type="ORF">KQI42_15330</name>
</gene>
<dbReference type="RefSeq" id="WP_216521096.1">
    <property type="nucleotide sequence ID" value="NZ_JAHLPM010000014.1"/>
</dbReference>
<reference evidence="8 9" key="1">
    <citation type="submission" date="2021-06" db="EMBL/GenBank/DDBJ databases">
        <authorList>
            <person name="Sun Q."/>
            <person name="Li D."/>
        </authorList>
    </citation>
    <scope>NUCLEOTIDE SEQUENCE [LARGE SCALE GENOMIC DNA]</scope>
    <source>
        <strain evidence="8 9">MSJ-40</strain>
    </source>
</reference>
<protein>
    <submittedName>
        <fullName evidence="8">ABC transporter permease</fullName>
    </submittedName>
</protein>
<feature type="transmembrane region" description="Helical" evidence="6">
    <location>
        <begin position="101"/>
        <end position="125"/>
    </location>
</feature>
<dbReference type="PROSITE" id="PS50928">
    <property type="entry name" value="ABC_TM1"/>
    <property type="match status" value="1"/>
</dbReference>
<comment type="caution">
    <text evidence="8">The sequence shown here is derived from an EMBL/GenBank/DDBJ whole genome shotgun (WGS) entry which is preliminary data.</text>
</comment>
<comment type="subcellular location">
    <subcellularLocation>
        <location evidence="1 6">Cell membrane</location>
        <topology evidence="1 6">Multi-pass membrane protein</topology>
    </subcellularLocation>
</comment>
<keyword evidence="5 6" id="KW-0472">Membrane</keyword>
<feature type="transmembrane region" description="Helical" evidence="6">
    <location>
        <begin position="267"/>
        <end position="288"/>
    </location>
</feature>
<evidence type="ECO:0000256" key="1">
    <source>
        <dbReference type="ARBA" id="ARBA00004651"/>
    </source>
</evidence>
<sequence length="301" mass="32959">MANNIANKSSNISKVQGEEGTSLWKIGAKRLIKNKLAVFGIVVLSILIILSVLAPVITPYDRDETNLTNTYQKPSKEHWLGTDELGRDVFTRLIYGGRVSLSVGLVSTSISVIIGVLLGAIGGYYGKVVDNIIMRIVDIFMCFPFFIMAITIAAILGPSIWNVMIISGILSWPSIARIVRAEVMTVKEREFVEASKALGLTPIEIIFRHILPNVLAVVIVYTTLGIASGILSEAGLSFLGLGVKQPQPSWGNMLSAAQNLRSLRLHWWLWVPPGLLVFITILSINFLGDGLRDALDPKLKH</sequence>
<dbReference type="InterPro" id="IPR050366">
    <property type="entry name" value="BP-dependent_transpt_permease"/>
</dbReference>
<evidence type="ECO:0000256" key="3">
    <source>
        <dbReference type="ARBA" id="ARBA00022692"/>
    </source>
</evidence>
<keyword evidence="4 6" id="KW-1133">Transmembrane helix</keyword>
<evidence type="ECO:0000256" key="5">
    <source>
        <dbReference type="ARBA" id="ARBA00023136"/>
    </source>
</evidence>
<evidence type="ECO:0000313" key="9">
    <source>
        <dbReference type="Proteomes" id="UP000749471"/>
    </source>
</evidence>
<dbReference type="EMBL" id="JAHLPM010000014">
    <property type="protein sequence ID" value="MBU5439390.1"/>
    <property type="molecule type" value="Genomic_DNA"/>
</dbReference>
<keyword evidence="3 6" id="KW-0812">Transmembrane</keyword>
<evidence type="ECO:0000256" key="4">
    <source>
        <dbReference type="ARBA" id="ARBA00022989"/>
    </source>
</evidence>
<dbReference type="NCBIfam" id="NF045476">
    <property type="entry name" value="Opp4C"/>
    <property type="match status" value="1"/>
</dbReference>
<keyword evidence="2 6" id="KW-0813">Transport</keyword>
<dbReference type="Proteomes" id="UP000749471">
    <property type="component" value="Unassembled WGS sequence"/>
</dbReference>
<dbReference type="PANTHER" id="PTHR43386:SF1">
    <property type="entry name" value="D,D-DIPEPTIDE TRANSPORT SYSTEM PERMEASE PROTEIN DDPC-RELATED"/>
    <property type="match status" value="1"/>
</dbReference>
<dbReference type="CDD" id="cd06261">
    <property type="entry name" value="TM_PBP2"/>
    <property type="match status" value="1"/>
</dbReference>
<comment type="similarity">
    <text evidence="6">Belongs to the binding-protein-dependent transport system permease family.</text>
</comment>
<feature type="transmembrane region" description="Helical" evidence="6">
    <location>
        <begin position="132"/>
        <end position="154"/>
    </location>
</feature>
<evidence type="ECO:0000259" key="7">
    <source>
        <dbReference type="PROSITE" id="PS50928"/>
    </source>
</evidence>
<feature type="transmembrane region" description="Helical" evidence="6">
    <location>
        <begin position="160"/>
        <end position="179"/>
    </location>
</feature>
<proteinExistence type="inferred from homology"/>
<accession>A0ABS6EAF5</accession>
<name>A0ABS6EAF5_9FIRM</name>
<evidence type="ECO:0000313" key="8">
    <source>
        <dbReference type="EMBL" id="MBU5439390.1"/>
    </source>
</evidence>
<dbReference type="PANTHER" id="PTHR43386">
    <property type="entry name" value="OLIGOPEPTIDE TRANSPORT SYSTEM PERMEASE PROTEIN APPC"/>
    <property type="match status" value="1"/>
</dbReference>
<evidence type="ECO:0000256" key="6">
    <source>
        <dbReference type="RuleBase" id="RU363032"/>
    </source>
</evidence>
<evidence type="ECO:0000256" key="2">
    <source>
        <dbReference type="ARBA" id="ARBA00022448"/>
    </source>
</evidence>
<dbReference type="InterPro" id="IPR000515">
    <property type="entry name" value="MetI-like"/>
</dbReference>
<dbReference type="Pfam" id="PF00528">
    <property type="entry name" value="BPD_transp_1"/>
    <property type="match status" value="1"/>
</dbReference>
<feature type="transmembrane region" description="Helical" evidence="6">
    <location>
        <begin position="210"/>
        <end position="231"/>
    </location>
</feature>
<dbReference type="Pfam" id="PF12911">
    <property type="entry name" value="OppC_N"/>
    <property type="match status" value="1"/>
</dbReference>
<dbReference type="InterPro" id="IPR053523">
    <property type="entry name" value="Oligopeptide_permease_AppC"/>
</dbReference>